<feature type="region of interest" description="Disordered" evidence="1">
    <location>
        <begin position="3428"/>
        <end position="3448"/>
    </location>
</feature>
<feature type="region of interest" description="Disordered" evidence="1">
    <location>
        <begin position="140"/>
        <end position="215"/>
    </location>
</feature>
<keyword evidence="5" id="KW-1185">Reference proteome</keyword>
<evidence type="ECO:0000313" key="5">
    <source>
        <dbReference type="Proteomes" id="UP000672097"/>
    </source>
</evidence>
<feature type="region of interest" description="Disordered" evidence="1">
    <location>
        <begin position="549"/>
        <end position="569"/>
    </location>
</feature>
<feature type="region of interest" description="Disordered" evidence="1">
    <location>
        <begin position="372"/>
        <end position="522"/>
    </location>
</feature>
<dbReference type="Proteomes" id="UP000672097">
    <property type="component" value="Unassembled WGS sequence"/>
</dbReference>
<feature type="domain" description="Bacterial Ig-like" evidence="3">
    <location>
        <begin position="1328"/>
        <end position="1412"/>
    </location>
</feature>
<dbReference type="InterPro" id="IPR019960">
    <property type="entry name" value="T1SS_VCA0849"/>
</dbReference>
<feature type="compositionally biased region" description="Polar residues" evidence="1">
    <location>
        <begin position="1821"/>
        <end position="1830"/>
    </location>
</feature>
<feature type="domain" description="Bacterial Ig-like" evidence="3">
    <location>
        <begin position="604"/>
        <end position="680"/>
    </location>
</feature>
<feature type="domain" description="Bacterial Ig-like" evidence="3">
    <location>
        <begin position="1021"/>
        <end position="1089"/>
    </location>
</feature>
<dbReference type="InterPro" id="IPR017868">
    <property type="entry name" value="Filamin/ABP280_repeat-like"/>
</dbReference>
<evidence type="ECO:0000256" key="1">
    <source>
        <dbReference type="SAM" id="MobiDB-lite"/>
    </source>
</evidence>
<feature type="domain" description="Bacterial Ig-like" evidence="3">
    <location>
        <begin position="299"/>
        <end position="380"/>
    </location>
</feature>
<feature type="region of interest" description="Disordered" evidence="1">
    <location>
        <begin position="695"/>
        <end position="722"/>
    </location>
</feature>
<evidence type="ECO:0000256" key="2">
    <source>
        <dbReference type="SAM" id="SignalP"/>
    </source>
</evidence>
<dbReference type="InterPro" id="IPR044016">
    <property type="entry name" value="Big_13"/>
</dbReference>
<dbReference type="InterPro" id="IPR013783">
    <property type="entry name" value="Ig-like_fold"/>
</dbReference>
<keyword evidence="2" id="KW-0732">Signal</keyword>
<feature type="region of interest" description="Disordered" evidence="1">
    <location>
        <begin position="1482"/>
        <end position="1506"/>
    </location>
</feature>
<dbReference type="InterPro" id="IPR018247">
    <property type="entry name" value="EF_Hand_1_Ca_BS"/>
</dbReference>
<reference evidence="4 5" key="1">
    <citation type="submission" date="2021-04" db="EMBL/GenBank/DDBJ databases">
        <title>The genome sequence of type strain Ideonella paludis KCTC 32238.</title>
        <authorList>
            <person name="Liu Y."/>
        </authorList>
    </citation>
    <scope>NUCLEOTIDE SEQUENCE [LARGE SCALE GENOMIC DNA]</scope>
    <source>
        <strain evidence="4 5">KCTC 32238</strain>
    </source>
</reference>
<feature type="compositionally biased region" description="Polar residues" evidence="1">
    <location>
        <begin position="909"/>
        <end position="928"/>
    </location>
</feature>
<feature type="compositionally biased region" description="Low complexity" evidence="1">
    <location>
        <begin position="140"/>
        <end position="155"/>
    </location>
</feature>
<feature type="domain" description="Bacterial Ig-like" evidence="3">
    <location>
        <begin position="909"/>
        <end position="993"/>
    </location>
</feature>
<dbReference type="InterPro" id="IPR049826">
    <property type="entry name" value="Ig-like_ice"/>
</dbReference>
<feature type="domain" description="Bacterial Ig-like" evidence="3">
    <location>
        <begin position="809"/>
        <end position="889"/>
    </location>
</feature>
<name>A0ABS5E233_9BURK</name>
<feature type="domain" description="Bacterial Ig-like" evidence="3">
    <location>
        <begin position="392"/>
        <end position="472"/>
    </location>
</feature>
<feature type="compositionally biased region" description="Low complexity" evidence="1">
    <location>
        <begin position="463"/>
        <end position="474"/>
    </location>
</feature>
<feature type="compositionally biased region" description="Polar residues" evidence="1">
    <location>
        <begin position="3429"/>
        <end position="3446"/>
    </location>
</feature>
<feature type="region of interest" description="Disordered" evidence="1">
    <location>
        <begin position="907"/>
        <end position="933"/>
    </location>
</feature>
<dbReference type="Pfam" id="PF19077">
    <property type="entry name" value="Big_13"/>
    <property type="match status" value="12"/>
</dbReference>
<accession>A0ABS5E233</accession>
<feature type="region of interest" description="Disordered" evidence="1">
    <location>
        <begin position="1820"/>
        <end position="1847"/>
    </location>
</feature>
<feature type="compositionally biased region" description="Polar residues" evidence="1">
    <location>
        <begin position="419"/>
        <end position="428"/>
    </location>
</feature>
<dbReference type="NCBIfam" id="NF012196">
    <property type="entry name" value="Ig_like_ice"/>
    <property type="match status" value="10"/>
</dbReference>
<feature type="compositionally biased region" description="Polar residues" evidence="1">
    <location>
        <begin position="704"/>
        <end position="722"/>
    </location>
</feature>
<feature type="region of interest" description="Disordered" evidence="1">
    <location>
        <begin position="1"/>
        <end position="26"/>
    </location>
</feature>
<feature type="domain" description="Bacterial Ig-like" evidence="3">
    <location>
        <begin position="1224"/>
        <end position="1308"/>
    </location>
</feature>
<dbReference type="Gene3D" id="3.30.420.430">
    <property type="match status" value="7"/>
</dbReference>
<evidence type="ECO:0000259" key="3">
    <source>
        <dbReference type="Pfam" id="PF19077"/>
    </source>
</evidence>
<feature type="compositionally biased region" description="Polar residues" evidence="1">
    <location>
        <begin position="392"/>
        <end position="402"/>
    </location>
</feature>
<organism evidence="4 5">
    <name type="scientific">Ideonella paludis</name>
    <dbReference type="NCBI Taxonomy" id="1233411"/>
    <lineage>
        <taxon>Bacteria</taxon>
        <taxon>Pseudomonadati</taxon>
        <taxon>Pseudomonadota</taxon>
        <taxon>Betaproteobacteria</taxon>
        <taxon>Burkholderiales</taxon>
        <taxon>Sphaerotilaceae</taxon>
        <taxon>Ideonella</taxon>
    </lineage>
</organism>
<proteinExistence type="predicted"/>
<feature type="compositionally biased region" description="Polar residues" evidence="1">
    <location>
        <begin position="1837"/>
        <end position="1847"/>
    </location>
</feature>
<feature type="compositionally biased region" description="Polar residues" evidence="1">
    <location>
        <begin position="506"/>
        <end position="522"/>
    </location>
</feature>
<dbReference type="PROSITE" id="PS00018">
    <property type="entry name" value="EF_HAND_1"/>
    <property type="match status" value="10"/>
</dbReference>
<dbReference type="RefSeq" id="WP_210810912.1">
    <property type="nucleotide sequence ID" value="NZ_JAGQDG010000008.1"/>
</dbReference>
<feature type="domain" description="Bacterial Ig-like" evidence="3">
    <location>
        <begin position="1122"/>
        <end position="1204"/>
    </location>
</feature>
<comment type="caution">
    <text evidence="4">The sequence shown here is derived from an EMBL/GenBank/DDBJ whole genome shotgun (WGS) entry which is preliminary data.</text>
</comment>
<dbReference type="Gene3D" id="2.60.40.10">
    <property type="entry name" value="Immunoglobulins"/>
    <property type="match status" value="17"/>
</dbReference>
<dbReference type="NCBIfam" id="TIGR03661">
    <property type="entry name" value="T1SS_VCA0849"/>
    <property type="match status" value="1"/>
</dbReference>
<feature type="domain" description="Bacterial Ig-like" evidence="3">
    <location>
        <begin position="1436"/>
        <end position="1515"/>
    </location>
</feature>
<protein>
    <submittedName>
        <fullName evidence="4">Ig-like domain-containing protein</fullName>
    </submittedName>
</protein>
<dbReference type="EMBL" id="JAGQDG010000008">
    <property type="protein sequence ID" value="MBQ0937379.1"/>
    <property type="molecule type" value="Genomic_DNA"/>
</dbReference>
<gene>
    <name evidence="4" type="ORF">KAK11_18790</name>
</gene>
<feature type="region of interest" description="Disordered" evidence="1">
    <location>
        <begin position="1274"/>
        <end position="1305"/>
    </location>
</feature>
<dbReference type="NCBIfam" id="NF033510">
    <property type="entry name" value="Ca_tandemer"/>
    <property type="match status" value="22"/>
</dbReference>
<sequence length="4156" mass="410988">MSAKNTPATTTAAPATSASAQRAAPSSGLSAADAAAAAAGGAAGDAQAAAVAGSAGLAAAVLPGGQVLAVEGSAWLQVPGQAPQPLSAGANVPPGAVMLAAADAVVRLSRPQSVGAKMAAKSGLDKLIADFDKGTGDTATAAGVAGGDETTAEGGLRVDRVSEATTTAGLGTNGSGSGSNGAEFPTAGTAGGTPDGTTPTTPPNIVLDNPGLTGDATPRISGSTDLAPGSLVTVTVTDANGQVQVITATVGSDGRFAVDTAPLPDGNFSVNVQAENTTVTTGGTVDTTPPTLRLDPVAITGDNTPAITGQSNLPPGSTVQVTVVDAVGRSQELTATIGSDGRFSVSPPQTLSDGRYTVQVVATDAAGNAQTNTTTGVVDTQAPSVSVDAPDLSNSTQPTVSGRTDLPSGTPVEVKITDANGQTQTAQATVRPDGSFSLTPSTPLPDGKFTVEVTGRDAAGNPSTSTSTGTVDSTAPLSPSIGSVVDDHGPIQGQLNPGGATDDSRPTFSGSAEPGSTVTVYTNGVPIGTAPVGPNGTWTFTPEVPLPAGPNSVTTTATDPAGNTGPSSQPFALTVDVGAPQVPSIISATDNVTPVEGLLTKGSGTNDNTPTLNGSGRPGETVTLFADGQPVGSAVVNAKGEWSITPGALADKTWAFTAEAVNIHGVHSPVTGAWPLTIDTQAPRQVAVDTVTDNAGPVRGEITEGSTTDDATPTWQGKNAEPGSTITVYDKGVALGSTTVGPDGTWRFTPPVALPDGPHSLTVTATDAVGNVSTPTAPLNFSIDTSVVSSPTIDSVTEAGASGEVPMAFNQASKDTTPTLSGSSKPNQVVQVFDGETLLGETRADASGQWRFTPSTPLPDGPHDFVAVSLNAAGVPSEPSNAFRVVVDTQAPDAPPSLQISDDVGRVQGSLQSGDSTDDNTPTFSGSGANPGDTITVLDGGQPVGTAVVKPNGTWSLTPLTPLTPGAHEFTLTATDPAGNTSAPSAPFALTIDIAPPDAPTIGGIFDNTGAVVGEIAPGATTDDAKPTIWGSAEPGSTVEVFDGDTLLGRVTTGPDGYWTFTPTLPLLLGEHEISARAVDEAGNTSAPSAPRDFNLMDDAPPSAPAIVNVMDDQGTVQGHVAKSTGITDDTQPSIRGTAEPGALITVRDGSRVLGTANADSSGRWAFTPATPLADGPHAITVTATNAAGNVSAPTGVYDFVVDTQNPDAPNSVIALDNVGPVVGTISNGQTTDDATPSLSGTGEPGATVTIYDLGQPIGSTVVKPNGTWQFTPTTPLQDGEHSLSTTQTDVAGNTSPASAPTTFTLDTKDVTAPTITALRDDVGAVQGAVQPDGVTDDTLPTLQGTAPAGTTVSVYDGTTLLGTVPADSAGRWSFTPSSPLADGPHSFSATATNAAGVVSPATAPYAVTVDTQGPAAPAITSLGDDVGTVQGALTEGARTDDTTPTLSGTGEPGATIKVYDGSDLIGTATVDPDGRWTLTPATPLSEGPHSFTATATDPAGNTGPASPVQSLVVDLTATAAPTLTIAEDANDNGVVNLAELSGKVDITIGLPAGARVGDVLNLSTSTGNQTLTITAEQLAAGRVLTQVDAPASGEALIARVTLTDEAGNTSASAGDAAEFDYTTPDASTTALVINSISADNIVNAAEAGQTLQVTGQAQGEFSTGDTVTLSVNGKNFTGIVAQDGSFSIAVPGADLAADPDHSVAGSLRATDPAGNQADIGASRLFSVDTSATGAPTVTLVEDANNDGFINRAELNGLIITRVDLPQGAAVGDRIDVSNGEVTNSIVLTAQDLSAGHVLTGFVAPPTGGTVTITATLTDVAGNTSPQGSDSARVDTSGPSSATTGISLNPLTADNVINAAEAGGTVPVTGQATGEFTPGDVVTLTANGKTFTGTLGADGSFTVSVPGSDLAADGDKTLEVSIRITDPAGNQADITATRPYGVDTAATGAPTVTIAEDANNNGFISRAELNGVIDVRVDLPAGTVAGDSLSVSNGSTTSTFTLTPEQVAAGFVNTSFAAPAEGQTVNVTAILTDIAGNASAQGSDAARIDTTGPSGGPGGTTGLVLDSLSADNVINAAEAGDTVRVTGHATGEFTAGDTVTLDINGQSFSGQVAADGSFSIAVPGAELAVDADKTVQASLRATDPAGNQTDISASRAYAVDISATGAPTVAIAEDANNNGFINRAELNGVIDVRVGLPAGTVAGDTLTVSNGSTTASFVVTAAQVAAGHIDTSFAAPADGQMVNITAILTDIAGNASPQGTDAARIDTTGPSSATTGITVNPVSADNIVNAAEAAGPVNVTGQATGEFTPGDVVTITANGKPYTGTLGADGSFTVAVPGADLVADGDKTLDVSIRITDPAGNQADIGATRAYSVDTTATGAPTVTIAEDANNNGFISRAELNGVVDVRVGLPAGTVAGDTLTVSNGTTTTPITVTAAHVAAGFVDTSFAAPADGQMVNITAILTDIAGNASPQGTDAARIDTTGPSSATTGITVNPVSADNIVNAAEAAGPVNVTGQATGEFTPGDVVTITANGKPYTGTLGADGSFTVAVPGADLVADGDKTLDVSIRITDPAGNQADIGATRAYSVDTAATGAPTVTIAEDANNNGFISRAELNGVVDVRVGLPAGTVAGDTLTVSNGTTTTPITVTAAHVAAGFVDTSFAAPADGQTINVTAILTDIAGNASPQGADAARIDTTGPSSATTGITVNPVSADNIVNAAEAAGPVNVTGQATGEFTPGDVVTITANGKPYTGTLGADGSFTVAVPGADLVADGDKTLDVSIRITDPAGNQADIGATRAYSVDTAATGAPTVTIAEDANNNGFISRAELNGVVDVRVGLPAGTVAGDTLTVSNGTTTTPITVTAAHVAAGFVDTSFAAPADGQMVNITAILTDIAGNASPQGTDAARIDTTGPSSATTGITVNPVSADNIVNAAEAAGPVNVTGQATGEFTPGDVVTITANGKPYTGTLGADGSFTVAVPGADLVADGDKTLDVSIRITDPAGNQADIGATRAYSVDTTATGAPTVTIAEDANNNGFISRAELNGVIDVRVGLPAGTVAGDTLTVSNGTTTTPITVTAAHVAAGFVDTSFAAPADGQMVNITAILTDIAGNASPQGLDTARVDTSGPSAAGTGLVLDALTADNVVNAAEAGGTVAVTGRATGEFTPGDTVTLTVNGKPFTGTVAANGNFSINVPGADLAADGDRTLDASLRATDAAGNQADIGASRVYSVDTTATGAPTVTIGEDSNNNGFINRAELNGVIDVRVSLPAGAVVGDTLTVSNGTTTTPFTLTAAQVAAGFIDTSFAAPAEGAMINVTAVLTDMAGNSSPQGSDSARLDTTATAAPTVTIAEDLNNNGFINAAELAGQVDVRITLPAGAAAGDTLTVTDGTTQRTFTLTAAQVSAGQVLTDFPPPAEGEVLNVTATLRDMAGNTSAPGSDSAQLDTTGPSGAGTGVTLDPLTADNVINAAEAGGTVAVTGRATGEFAEGDRITLTVNGKTFTGTVAANGNFSVNVPGADLAADGDKTLDASLRATDAAGNQAEITASRAYTVDTTATGAPTVTITEDANNNAFISAAELSGDIGVRITLPAGAQLGDTLTVSDGTTTDRYVLNAAQLANGFIDTSFAAPAEGGTISVTATLTDVAGNTSAQGLDSARIDTTGPSNATTSISFGNVTADNVVNAAESGGSVNVTGTVAGEFRQGDTITLTVNGRTFSGTLAANGSFSVAVPGSDLAADGDRRIDASLRATDAAGNQADITANKGYGVDTTAVATPTVTITDDSANDGWITPGEFAGALDVRVGLPGGTAVGDVVSVTNGQSWQHITVSQAHLNQGFVATSFSMAFSGSATAQAYITDVAGNRSGTGSDSVTFYDPLILDLDGDGVETMAISEGVNFDLNGDGVKDRTGWVGKDDGLLVADLDNSGTIDSGRELFGDATIKADGSQAKHGFEALADMDSNQDGKISAADTNFNVLKIWQDADSDGLTDTGELKSLTEMGVVEINLSHSTGNEKQAGNFITMESTYLKSDGSVLEISDVWLRNNSSAGAAQGEEAGVVHISDFNPATGDALDLRDLLSPEQGIDLSTYLDFDTTSQPGSTVVHVSTTGQFANGEYTPGASDQTIVLDGVDLRSAMGLGANSSDSQLIQTLLNQGKLLTDNGG</sequence>
<feature type="chain" id="PRO_5046503615" evidence="2">
    <location>
        <begin position="21"/>
        <end position="4156"/>
    </location>
</feature>
<dbReference type="PROSITE" id="PS50194">
    <property type="entry name" value="FILAMIN_REPEAT"/>
    <property type="match status" value="1"/>
</dbReference>
<feature type="signal peptide" evidence="2">
    <location>
        <begin position="1"/>
        <end position="20"/>
    </location>
</feature>
<feature type="domain" description="Bacterial Ig-like" evidence="3">
    <location>
        <begin position="700"/>
        <end position="785"/>
    </location>
</feature>
<evidence type="ECO:0000313" key="4">
    <source>
        <dbReference type="EMBL" id="MBQ0937379.1"/>
    </source>
</evidence>
<feature type="domain" description="Bacterial Ig-like" evidence="3">
    <location>
        <begin position="498"/>
        <end position="576"/>
    </location>
</feature>